<comment type="caution">
    <text evidence="1">The sequence shown here is derived from an EMBL/GenBank/DDBJ whole genome shotgun (WGS) entry which is preliminary data.</text>
</comment>
<reference evidence="1 2" key="1">
    <citation type="journal article" date="2018" name="PLoS Genet.">
        <title>Population sequencing reveals clonal diversity and ancestral inbreeding in the grapevine cultivar Chardonnay.</title>
        <authorList>
            <person name="Roach M.J."/>
            <person name="Johnson D.L."/>
            <person name="Bohlmann J."/>
            <person name="van Vuuren H.J."/>
            <person name="Jones S.J."/>
            <person name="Pretorius I.S."/>
            <person name="Schmidt S.A."/>
            <person name="Borneman A.R."/>
        </authorList>
    </citation>
    <scope>NUCLEOTIDE SEQUENCE [LARGE SCALE GENOMIC DNA]</scope>
    <source>
        <strain evidence="2">cv. Chardonnay</strain>
        <tissue evidence="1">Leaf</tissue>
    </source>
</reference>
<protein>
    <submittedName>
        <fullName evidence="1">Uncharacterized protein</fullName>
    </submittedName>
</protein>
<gene>
    <name evidence="1" type="ORF">CK203_003496</name>
</gene>
<organism evidence="1 2">
    <name type="scientific">Vitis vinifera</name>
    <name type="common">Grape</name>
    <dbReference type="NCBI Taxonomy" id="29760"/>
    <lineage>
        <taxon>Eukaryota</taxon>
        <taxon>Viridiplantae</taxon>
        <taxon>Streptophyta</taxon>
        <taxon>Embryophyta</taxon>
        <taxon>Tracheophyta</taxon>
        <taxon>Spermatophyta</taxon>
        <taxon>Magnoliopsida</taxon>
        <taxon>eudicotyledons</taxon>
        <taxon>Gunneridae</taxon>
        <taxon>Pentapetalae</taxon>
        <taxon>rosids</taxon>
        <taxon>Vitales</taxon>
        <taxon>Vitaceae</taxon>
        <taxon>Viteae</taxon>
        <taxon>Vitis</taxon>
    </lineage>
</organism>
<evidence type="ECO:0000313" key="2">
    <source>
        <dbReference type="Proteomes" id="UP000288805"/>
    </source>
</evidence>
<evidence type="ECO:0000313" key="1">
    <source>
        <dbReference type="EMBL" id="RVX17637.1"/>
    </source>
</evidence>
<name>A0A438K8Y1_VITVI</name>
<sequence>MACLHDHSCEDHDCAADWSLYKHIDLSKGFPDCYLISVMFVGNSVLLIGKGEKVGVCASAFAISDFLQYT</sequence>
<dbReference type="EMBL" id="QGNW01000013">
    <property type="protein sequence ID" value="RVX17637.1"/>
    <property type="molecule type" value="Genomic_DNA"/>
</dbReference>
<dbReference type="AlphaFoldDB" id="A0A438K8Y1"/>
<dbReference type="Proteomes" id="UP000288805">
    <property type="component" value="Unassembled WGS sequence"/>
</dbReference>
<accession>A0A438K8Y1</accession>
<proteinExistence type="predicted"/>